<gene>
    <name evidence="1" type="ORF">S01H1_10738</name>
</gene>
<sequence>MPHFHLVKTDDILNGPVDYSTPVGDARVFKCSVSAKDHIERRFPVARKIYACPWKNKLLYSKFCIHTGESPEYVNYTRNKNGIWYAEAVSF</sequence>
<dbReference type="EMBL" id="BARS01005471">
    <property type="protein sequence ID" value="GAF73960.1"/>
    <property type="molecule type" value="Genomic_DNA"/>
</dbReference>
<accession>X0TD47</accession>
<comment type="caution">
    <text evidence="1">The sequence shown here is derived from an EMBL/GenBank/DDBJ whole genome shotgun (WGS) entry which is preliminary data.</text>
</comment>
<reference evidence="1" key="1">
    <citation type="journal article" date="2014" name="Front. Microbiol.">
        <title>High frequency of phylogenetically diverse reductive dehalogenase-homologous genes in deep subseafloor sedimentary metagenomes.</title>
        <authorList>
            <person name="Kawai M."/>
            <person name="Futagami T."/>
            <person name="Toyoda A."/>
            <person name="Takaki Y."/>
            <person name="Nishi S."/>
            <person name="Hori S."/>
            <person name="Arai W."/>
            <person name="Tsubouchi T."/>
            <person name="Morono Y."/>
            <person name="Uchiyama I."/>
            <person name="Ito T."/>
            <person name="Fujiyama A."/>
            <person name="Inagaki F."/>
            <person name="Takami H."/>
        </authorList>
    </citation>
    <scope>NUCLEOTIDE SEQUENCE</scope>
    <source>
        <strain evidence="1">Expedition CK06-06</strain>
    </source>
</reference>
<proteinExistence type="predicted"/>
<protein>
    <submittedName>
        <fullName evidence="1">Uncharacterized protein</fullName>
    </submittedName>
</protein>
<evidence type="ECO:0000313" key="1">
    <source>
        <dbReference type="EMBL" id="GAF73960.1"/>
    </source>
</evidence>
<organism evidence="1">
    <name type="scientific">marine sediment metagenome</name>
    <dbReference type="NCBI Taxonomy" id="412755"/>
    <lineage>
        <taxon>unclassified sequences</taxon>
        <taxon>metagenomes</taxon>
        <taxon>ecological metagenomes</taxon>
    </lineage>
</organism>
<dbReference type="AlphaFoldDB" id="X0TD47"/>
<name>X0TD47_9ZZZZ</name>